<evidence type="ECO:0000259" key="2">
    <source>
        <dbReference type="Pfam" id="PF17955"/>
    </source>
</evidence>
<dbReference type="AlphaFoldDB" id="B8CY98"/>
<evidence type="ECO:0000313" key="4">
    <source>
        <dbReference type="Proteomes" id="UP000000719"/>
    </source>
</evidence>
<feature type="domain" description="Cas6b C-terminal" evidence="1">
    <location>
        <begin position="114"/>
        <end position="224"/>
    </location>
</feature>
<dbReference type="eggNOG" id="ENOG502ZF8I">
    <property type="taxonomic scope" value="Bacteria"/>
</dbReference>
<evidence type="ECO:0000313" key="3">
    <source>
        <dbReference type="EMBL" id="ACL70267.1"/>
    </source>
</evidence>
<feature type="domain" description="Cas6b N-terminal" evidence="2">
    <location>
        <begin position="1"/>
        <end position="102"/>
    </location>
</feature>
<accession>B8CY98</accession>
<evidence type="ECO:0008006" key="5">
    <source>
        <dbReference type="Google" id="ProtNLM"/>
    </source>
</evidence>
<sequence length="228" mass="26272">MELKVVQLTYDLEEDLPLSYGHKLRGYFAHEFEEVLFHQHKKDGGLRYKYPLIQYKIINNKPVIIGLGSGGDLIIEHFLSIDKIVLGDKKFLNPSGKLKVDSIELKVNNKYDMPPYKYSFISPWLGLSQKNYNIYKTRIEGGTKDEKVKFLKKIITGNILSFAKGVGWWIEESIITVPKLREIPVNFKNQTMIGFVGEFYSNVFIPEYIGLGKSTSRGFGTLRREKII</sequence>
<dbReference type="KEGG" id="hor:Hore_15180"/>
<dbReference type="InterPro" id="IPR041528">
    <property type="entry name" value="Cas6b_N"/>
</dbReference>
<evidence type="ECO:0000259" key="1">
    <source>
        <dbReference type="Pfam" id="PF17262"/>
    </source>
</evidence>
<dbReference type="Proteomes" id="UP000000719">
    <property type="component" value="Chromosome"/>
</dbReference>
<protein>
    <recommendedName>
        <fullName evidence="5">DNA repair protein</fullName>
    </recommendedName>
</protein>
<name>B8CY98_HALOH</name>
<dbReference type="HOGENOM" id="CLU_086561_0_0_9"/>
<proteinExistence type="predicted"/>
<dbReference type="STRING" id="373903.Hore_15180"/>
<dbReference type="Pfam" id="PF17955">
    <property type="entry name" value="Cas6b_N"/>
    <property type="match status" value="1"/>
</dbReference>
<gene>
    <name evidence="3" type="ordered locus">Hore_15180</name>
</gene>
<dbReference type="EMBL" id="CP001098">
    <property type="protein sequence ID" value="ACL70267.1"/>
    <property type="molecule type" value="Genomic_DNA"/>
</dbReference>
<keyword evidence="4" id="KW-1185">Reference proteome</keyword>
<dbReference type="InterPro" id="IPR020209">
    <property type="entry name" value="Cas6b_C"/>
</dbReference>
<dbReference type="Pfam" id="PF17262">
    <property type="entry name" value="Cas6b_C"/>
    <property type="match status" value="1"/>
</dbReference>
<reference evidence="3 4" key="1">
    <citation type="journal article" date="2009" name="PLoS ONE">
        <title>Genome analysis of the anaerobic thermohalophilic bacterium Halothermothrix orenii.</title>
        <authorList>
            <person name="Mavromatis K."/>
            <person name="Ivanova N."/>
            <person name="Anderson I."/>
            <person name="Lykidis A."/>
            <person name="Hooper S.D."/>
            <person name="Sun H."/>
            <person name="Kunin V."/>
            <person name="Lapidus A."/>
            <person name="Hugenholtz P."/>
            <person name="Patel B."/>
            <person name="Kyrpides N.C."/>
        </authorList>
    </citation>
    <scope>NUCLEOTIDE SEQUENCE [LARGE SCALE GENOMIC DNA]</scope>
    <source>
        <strain evidence="4">H 168 / OCM 544 / DSM 9562</strain>
    </source>
</reference>
<dbReference type="RefSeq" id="WP_012636450.1">
    <property type="nucleotide sequence ID" value="NC_011899.1"/>
</dbReference>
<dbReference type="OrthoDB" id="656505at2"/>
<organism evidence="3 4">
    <name type="scientific">Halothermothrix orenii (strain H 168 / OCM 544 / DSM 9562)</name>
    <dbReference type="NCBI Taxonomy" id="373903"/>
    <lineage>
        <taxon>Bacteria</taxon>
        <taxon>Bacillati</taxon>
        <taxon>Bacillota</taxon>
        <taxon>Clostridia</taxon>
        <taxon>Halanaerobiales</taxon>
        <taxon>Halothermotrichaceae</taxon>
        <taxon>Halothermothrix</taxon>
    </lineage>
</organism>